<dbReference type="PROSITE" id="PS00463">
    <property type="entry name" value="ZN2_CY6_FUNGAL_1"/>
    <property type="match status" value="1"/>
</dbReference>
<evidence type="ECO:0000256" key="1">
    <source>
        <dbReference type="ARBA" id="ARBA00023242"/>
    </source>
</evidence>
<dbReference type="Proteomes" id="UP000316270">
    <property type="component" value="Chromosome 1"/>
</dbReference>
<feature type="domain" description="Zn(2)-C6 fungal-type" evidence="2">
    <location>
        <begin position="13"/>
        <end position="43"/>
    </location>
</feature>
<dbReference type="STRING" id="50376.A0A517KXY0"/>
<dbReference type="SUPFAM" id="SSF57701">
    <property type="entry name" value="Zn2/Cys6 DNA-binding domain"/>
    <property type="match status" value="1"/>
</dbReference>
<protein>
    <recommendedName>
        <fullName evidence="2">Zn(2)-C6 fungal-type domain-containing protein</fullName>
    </recommendedName>
</protein>
<organism evidence="3 4">
    <name type="scientific">Venturia effusa</name>
    <dbReference type="NCBI Taxonomy" id="50376"/>
    <lineage>
        <taxon>Eukaryota</taxon>
        <taxon>Fungi</taxon>
        <taxon>Dikarya</taxon>
        <taxon>Ascomycota</taxon>
        <taxon>Pezizomycotina</taxon>
        <taxon>Dothideomycetes</taxon>
        <taxon>Pleosporomycetidae</taxon>
        <taxon>Venturiales</taxon>
        <taxon>Venturiaceae</taxon>
        <taxon>Venturia</taxon>
    </lineage>
</organism>
<evidence type="ECO:0000259" key="2">
    <source>
        <dbReference type="PROSITE" id="PS50048"/>
    </source>
</evidence>
<dbReference type="InterPro" id="IPR021858">
    <property type="entry name" value="Fun_TF"/>
</dbReference>
<keyword evidence="1" id="KW-0539">Nucleus</keyword>
<dbReference type="PANTHER" id="PTHR47784">
    <property type="entry name" value="STEROL UPTAKE CONTROL PROTEIN 2"/>
    <property type="match status" value="1"/>
</dbReference>
<dbReference type="CDD" id="cd00067">
    <property type="entry name" value="GAL4"/>
    <property type="match status" value="1"/>
</dbReference>
<dbReference type="Pfam" id="PF00172">
    <property type="entry name" value="Zn_clus"/>
    <property type="match status" value="1"/>
</dbReference>
<proteinExistence type="predicted"/>
<gene>
    <name evidence="3" type="ORF">FKW77_010602</name>
</gene>
<reference evidence="3 4" key="1">
    <citation type="submission" date="2019-07" db="EMBL/GenBank/DDBJ databases">
        <title>Finished genome of Venturia effusa.</title>
        <authorList>
            <person name="Young C.A."/>
            <person name="Cox M.P."/>
            <person name="Ganley A.R.D."/>
            <person name="David W.J."/>
        </authorList>
    </citation>
    <scope>NUCLEOTIDE SEQUENCE [LARGE SCALE GENOMIC DNA]</scope>
    <source>
        <strain evidence="4">albino</strain>
    </source>
</reference>
<dbReference type="PANTHER" id="PTHR47784:SF5">
    <property type="entry name" value="STEROL UPTAKE CONTROL PROTEIN 2"/>
    <property type="match status" value="1"/>
</dbReference>
<dbReference type="SMART" id="SM00066">
    <property type="entry name" value="GAL4"/>
    <property type="match status" value="1"/>
</dbReference>
<dbReference type="EMBL" id="CP042185">
    <property type="protein sequence ID" value="QDS68238.1"/>
    <property type="molecule type" value="Genomic_DNA"/>
</dbReference>
<accession>A0A517KXY0</accession>
<dbReference type="GO" id="GO:0001228">
    <property type="term" value="F:DNA-binding transcription activator activity, RNA polymerase II-specific"/>
    <property type="evidence" value="ECO:0007669"/>
    <property type="project" value="TreeGrafter"/>
</dbReference>
<evidence type="ECO:0000313" key="3">
    <source>
        <dbReference type="EMBL" id="QDS68238.1"/>
    </source>
</evidence>
<dbReference type="InterPro" id="IPR053157">
    <property type="entry name" value="Sterol_Uptake_Regulator"/>
</dbReference>
<dbReference type="InterPro" id="IPR036864">
    <property type="entry name" value="Zn2-C6_fun-type_DNA-bd_sf"/>
</dbReference>
<sequence>MPAKRAHKKSRNGCGICRARRVKCDEQRPECGPCRKHEVRCNYDRAAFTPQRAKGHSSHSIASPSSAQSPIMGWNDAPELFLDMTPPMFGAVSPRMIELQLMNHYTFMHMVGTSGQHNPRVRQMWVYDVPQRAVGCEFLMQAILSFAALHLHIHKPRDRQMKLLSHHYFGSALRMLMLQISRIGPHNAEMAFAASVMIQFQVFMSWKDPCCHGTTVYKPPTQWLEMCQGVSSILKSALSNVQSSFMKPLLEAGPNTIRGVAIGPAAPTSPASPGSPELYEEEFQLWGSFLRGDISDEGVSLKKAFDLIHSLYLAHASGEPPSASRRRLLTFPNALDATFVALLRDSDPRAMITLCYYFAVMKFSDDIWWFHGRAEYEINGVWSILGDDWKAYMAWPKKMIAEAVTIPFGLPISDRLHKLPDVVSVPHPGTRQIPNQFSGRFR</sequence>
<keyword evidence="4" id="KW-1185">Reference proteome</keyword>
<dbReference type="Gene3D" id="4.10.240.10">
    <property type="entry name" value="Zn(2)-C6 fungal-type DNA-binding domain"/>
    <property type="match status" value="1"/>
</dbReference>
<dbReference type="InterPro" id="IPR001138">
    <property type="entry name" value="Zn2Cys6_DnaBD"/>
</dbReference>
<dbReference type="GO" id="GO:0008270">
    <property type="term" value="F:zinc ion binding"/>
    <property type="evidence" value="ECO:0007669"/>
    <property type="project" value="InterPro"/>
</dbReference>
<dbReference type="AlphaFoldDB" id="A0A517KXY0"/>
<dbReference type="Pfam" id="PF11951">
    <property type="entry name" value="Fungal_trans_2"/>
    <property type="match status" value="1"/>
</dbReference>
<evidence type="ECO:0000313" key="4">
    <source>
        <dbReference type="Proteomes" id="UP000316270"/>
    </source>
</evidence>
<dbReference type="PROSITE" id="PS50048">
    <property type="entry name" value="ZN2_CY6_FUNGAL_2"/>
    <property type="match status" value="1"/>
</dbReference>
<dbReference type="OrthoDB" id="416217at2759"/>
<name>A0A517KXY0_9PEZI</name>